<proteinExistence type="predicted"/>
<keyword evidence="2" id="KW-1185">Reference proteome</keyword>
<organism evidence="1 2">
    <name type="scientific">Luteibacter anthropi</name>
    <dbReference type="NCBI Taxonomy" id="564369"/>
    <lineage>
        <taxon>Bacteria</taxon>
        <taxon>Pseudomonadati</taxon>
        <taxon>Pseudomonadota</taxon>
        <taxon>Gammaproteobacteria</taxon>
        <taxon>Lysobacterales</taxon>
        <taxon>Rhodanobacteraceae</taxon>
        <taxon>Luteibacter</taxon>
    </lineage>
</organism>
<gene>
    <name evidence="1" type="ORF">HBF25_06335</name>
</gene>
<accession>A0A7X5U8Y7</accession>
<sequence length="307" mass="34835">MPALNRMLQSLRNRNDWSNRRSYRSSALRYAVRCLAAPLLHLRWLALLDSHPALRAAVQRDGRLIERWQHRFLSRGYGQRKTLRTVMDHFRFLTAELPAGMLERIYTDGRVVLTEVPMKSGEPLRVLLMPPVRKGCEGELNLALATADDTLLFSATITFAPSRGELLIGCLQGPSTEDGQERVRTVTRQCHGLRPKNLLLSLIYAIAAEHGISRIRGIGNDRHALARSGKVKASYDAFWIESSGVLARDGFFDLPPSEPERNEQDVASKHRSAFRQREVLRHELMRRVVYALSHEIEVIDQGNRVAA</sequence>
<dbReference type="InterPro" id="IPR007488">
    <property type="entry name" value="DUF535"/>
</dbReference>
<reference evidence="1 2" key="1">
    <citation type="submission" date="2020-03" db="EMBL/GenBank/DDBJ databases">
        <authorList>
            <person name="Lai Q."/>
        </authorList>
    </citation>
    <scope>NUCLEOTIDE SEQUENCE [LARGE SCALE GENOMIC DNA]</scope>
    <source>
        <strain evidence="1 2">CCUG 25036</strain>
    </source>
</reference>
<dbReference type="GO" id="GO:0006974">
    <property type="term" value="P:DNA damage response"/>
    <property type="evidence" value="ECO:0007669"/>
    <property type="project" value="TreeGrafter"/>
</dbReference>
<dbReference type="RefSeq" id="WP_166947111.1">
    <property type="nucleotide sequence ID" value="NZ_JAARLZ010000003.1"/>
</dbReference>
<dbReference type="Proteomes" id="UP000490980">
    <property type="component" value="Unassembled WGS sequence"/>
</dbReference>
<dbReference type="PANTHER" id="PTHR38785:SF1">
    <property type="entry name" value="HOMOLOG OF VIRK"/>
    <property type="match status" value="1"/>
</dbReference>
<dbReference type="EMBL" id="JAARLZ010000003">
    <property type="protein sequence ID" value="NII06009.1"/>
    <property type="molecule type" value="Genomic_DNA"/>
</dbReference>
<evidence type="ECO:0000313" key="2">
    <source>
        <dbReference type="Proteomes" id="UP000490980"/>
    </source>
</evidence>
<dbReference type="Pfam" id="PF04393">
    <property type="entry name" value="DUF535"/>
    <property type="match status" value="1"/>
</dbReference>
<protein>
    <submittedName>
        <fullName evidence="1">DUF535 domain-containing protein</fullName>
    </submittedName>
</protein>
<dbReference type="AlphaFoldDB" id="A0A7X5U8Y7"/>
<name>A0A7X5U8Y7_9GAMM</name>
<dbReference type="PANTHER" id="PTHR38785">
    <property type="entry name" value="HOMOLOG OF VIRK"/>
    <property type="match status" value="1"/>
</dbReference>
<comment type="caution">
    <text evidence="1">The sequence shown here is derived from an EMBL/GenBank/DDBJ whole genome shotgun (WGS) entry which is preliminary data.</text>
</comment>
<evidence type="ECO:0000313" key="1">
    <source>
        <dbReference type="EMBL" id="NII06009.1"/>
    </source>
</evidence>